<comment type="caution">
    <text evidence="1">The sequence shown here is derived from an EMBL/GenBank/DDBJ whole genome shotgun (WGS) entry which is preliminary data.</text>
</comment>
<reference evidence="2" key="1">
    <citation type="journal article" date="2019" name="bioRxiv">
        <title>Genomics, evolutionary history and diagnostics of the Alternaria alternata species group including apple and Asian pear pathotypes.</title>
        <authorList>
            <person name="Armitage A.D."/>
            <person name="Cockerton H.M."/>
            <person name="Sreenivasaprasad S."/>
            <person name="Woodhall J.W."/>
            <person name="Lane C.R."/>
            <person name="Harrison R.J."/>
            <person name="Clarkson J.P."/>
        </authorList>
    </citation>
    <scope>NUCLEOTIDE SEQUENCE [LARGE SCALE GENOMIC DNA]</scope>
    <source>
        <strain evidence="2">FERA 1177</strain>
    </source>
</reference>
<accession>A0A4Q4NDD3</accession>
<sequence length="38" mass="4536">MARHRSRAMDSTLLLNNRCTTNKVRLHLKRNQRKTEDA</sequence>
<dbReference type="AlphaFoldDB" id="A0A4Q4NDD3"/>
<gene>
    <name evidence="1" type="ORF">AA0117_g7003</name>
</gene>
<dbReference type="Proteomes" id="UP000291422">
    <property type="component" value="Unassembled WGS sequence"/>
</dbReference>
<evidence type="ECO:0000313" key="1">
    <source>
        <dbReference type="EMBL" id="RYN74493.1"/>
    </source>
</evidence>
<evidence type="ECO:0000313" key="2">
    <source>
        <dbReference type="Proteomes" id="UP000291422"/>
    </source>
</evidence>
<protein>
    <submittedName>
        <fullName evidence="1">Uncharacterized protein</fullName>
    </submittedName>
</protein>
<organism evidence="1 2">
    <name type="scientific">Alternaria alternata</name>
    <name type="common">Alternaria rot fungus</name>
    <name type="synonym">Torula alternata</name>
    <dbReference type="NCBI Taxonomy" id="5599"/>
    <lineage>
        <taxon>Eukaryota</taxon>
        <taxon>Fungi</taxon>
        <taxon>Dikarya</taxon>
        <taxon>Ascomycota</taxon>
        <taxon>Pezizomycotina</taxon>
        <taxon>Dothideomycetes</taxon>
        <taxon>Pleosporomycetidae</taxon>
        <taxon>Pleosporales</taxon>
        <taxon>Pleosporineae</taxon>
        <taxon>Pleosporaceae</taxon>
        <taxon>Alternaria</taxon>
        <taxon>Alternaria sect. Alternaria</taxon>
        <taxon>Alternaria alternata complex</taxon>
    </lineage>
</organism>
<name>A0A4Q4NDD3_ALTAL</name>
<dbReference type="EMBL" id="PDXD01000017">
    <property type="protein sequence ID" value="RYN74493.1"/>
    <property type="molecule type" value="Genomic_DNA"/>
</dbReference>
<proteinExistence type="predicted"/>